<evidence type="ECO:0000313" key="11">
    <source>
        <dbReference type="EMBL" id="OLP53458.1"/>
    </source>
</evidence>
<dbReference type="Pfam" id="PF02530">
    <property type="entry name" value="Porin_2"/>
    <property type="match status" value="1"/>
</dbReference>
<organism evidence="11 12">
    <name type="scientific">Xaviernesmea rhizosphaerae</name>
    <dbReference type="NCBI Taxonomy" id="1672749"/>
    <lineage>
        <taxon>Bacteria</taxon>
        <taxon>Pseudomonadati</taxon>
        <taxon>Pseudomonadota</taxon>
        <taxon>Alphaproteobacteria</taxon>
        <taxon>Hyphomicrobiales</taxon>
        <taxon>Rhizobiaceae</taxon>
        <taxon>Rhizobium/Agrobacterium group</taxon>
        <taxon>Xaviernesmea</taxon>
    </lineage>
</organism>
<feature type="signal peptide" evidence="10">
    <location>
        <begin position="1"/>
        <end position="22"/>
    </location>
</feature>
<evidence type="ECO:0000256" key="1">
    <source>
        <dbReference type="ARBA" id="ARBA00009521"/>
    </source>
</evidence>
<comment type="domain">
    <text evidence="10">Consists of 16-stranded beta-barrel sheets, with large surface-exposed loops, that form a transmembrane pore at the center of each barrel. The pore is partially ocluded by a peptide loop that folds into the pore lumen.</text>
</comment>
<feature type="chain" id="PRO_5011828508" description="Porin" evidence="10">
    <location>
        <begin position="23"/>
        <end position="354"/>
    </location>
</feature>
<proteinExistence type="inferred from homology"/>
<dbReference type="GO" id="GO:0006811">
    <property type="term" value="P:monoatomic ion transport"/>
    <property type="evidence" value="ECO:0007669"/>
    <property type="project" value="UniProtKB-KW"/>
</dbReference>
<reference evidence="11 12" key="1">
    <citation type="submission" date="2016-09" db="EMBL/GenBank/DDBJ databases">
        <title>Rhizobium sp. nov., a novel species isolated from the rice rhizosphere.</title>
        <authorList>
            <person name="Zhao J."/>
            <person name="Zhang X."/>
        </authorList>
    </citation>
    <scope>NUCLEOTIDE SEQUENCE [LARGE SCALE GENOMIC DNA]</scope>
    <source>
        <strain evidence="11 12">MH17</strain>
    </source>
</reference>
<keyword evidence="8 10" id="KW-0472">Membrane</keyword>
<keyword evidence="2 10" id="KW-0813">Transport</keyword>
<protein>
    <recommendedName>
        <fullName evidence="10">Porin</fullName>
    </recommendedName>
</protein>
<evidence type="ECO:0000256" key="5">
    <source>
        <dbReference type="ARBA" id="ARBA00022729"/>
    </source>
</evidence>
<name>A0A1Q9AES5_9HYPH</name>
<dbReference type="EMBL" id="MKIO01000040">
    <property type="protein sequence ID" value="OLP53458.1"/>
    <property type="molecule type" value="Genomic_DNA"/>
</dbReference>
<gene>
    <name evidence="11" type="ORF">BJF92_01545</name>
</gene>
<evidence type="ECO:0000256" key="7">
    <source>
        <dbReference type="ARBA" id="ARBA00023114"/>
    </source>
</evidence>
<keyword evidence="6 10" id="KW-0406">Ion transport</keyword>
<comment type="similarity">
    <text evidence="1 10">Belongs to the alphaproteobacteria porin family.</text>
</comment>
<evidence type="ECO:0000256" key="4">
    <source>
        <dbReference type="ARBA" id="ARBA00022692"/>
    </source>
</evidence>
<dbReference type="SUPFAM" id="SSF56935">
    <property type="entry name" value="Porins"/>
    <property type="match status" value="1"/>
</dbReference>
<dbReference type="GO" id="GO:0046930">
    <property type="term" value="C:pore complex"/>
    <property type="evidence" value="ECO:0007669"/>
    <property type="project" value="UniProtKB-KW"/>
</dbReference>
<sequence length="354" mass="38589">MTVRALLLASSAALMLSPAAHAADAIVAAQPEPMEYVRVCDAFGVGYFYIPGTETCLKIGGYVRMDSTFGEEPYEGVDVGWAALSRGELEFDARNDTEYGTLRSYIELRADATREGSSSELYSAYISLAGVRAGYTDSRFDTWLNSAGAVINDDVIDYTGDRTNQISYVYGDEDKGFSALIGLEEGAGTYTAGGATVAYQKRNTPFFIGGAKYQDSWGGVFGIIGYDSQAEAIGTKVRVELAVTDKVKLFAMAGYQSDWDNTDGPNNSRRRNYYGDWLGDWAAWGGFTATLNEKSALNGQVAWEEDGTIATALNVEYKITKELLLLPELNYTKFHGLRGNGEAFGGTLRLQRDF</sequence>
<comment type="subcellular location">
    <subcellularLocation>
        <location evidence="10">Cell outer membrane</location>
        <topology evidence="10">Multi-pass membrane protein</topology>
    </subcellularLocation>
</comment>
<keyword evidence="9 10" id="KW-0998">Cell outer membrane</keyword>
<keyword evidence="3 10" id="KW-1134">Transmembrane beta strand</keyword>
<dbReference type="RefSeq" id="WP_075636679.1">
    <property type="nucleotide sequence ID" value="NZ_MKIO01000040.1"/>
</dbReference>
<evidence type="ECO:0000256" key="6">
    <source>
        <dbReference type="ARBA" id="ARBA00023065"/>
    </source>
</evidence>
<dbReference type="Proteomes" id="UP000186143">
    <property type="component" value="Unassembled WGS sequence"/>
</dbReference>
<dbReference type="GO" id="GO:0015288">
    <property type="term" value="F:porin activity"/>
    <property type="evidence" value="ECO:0007669"/>
    <property type="project" value="UniProtKB-KW"/>
</dbReference>
<evidence type="ECO:0000256" key="3">
    <source>
        <dbReference type="ARBA" id="ARBA00022452"/>
    </source>
</evidence>
<evidence type="ECO:0000256" key="8">
    <source>
        <dbReference type="ARBA" id="ARBA00023136"/>
    </source>
</evidence>
<dbReference type="InterPro" id="IPR003684">
    <property type="entry name" value="Porin_alphabac"/>
</dbReference>
<keyword evidence="5 10" id="KW-0732">Signal</keyword>
<dbReference type="GO" id="GO:0009279">
    <property type="term" value="C:cell outer membrane"/>
    <property type="evidence" value="ECO:0007669"/>
    <property type="project" value="UniProtKB-SubCell"/>
</dbReference>
<dbReference type="OrthoDB" id="7801681at2"/>
<comment type="caution">
    <text evidence="11">The sequence shown here is derived from an EMBL/GenBank/DDBJ whole genome shotgun (WGS) entry which is preliminary data.</text>
</comment>
<evidence type="ECO:0000256" key="9">
    <source>
        <dbReference type="ARBA" id="ARBA00023237"/>
    </source>
</evidence>
<comment type="function">
    <text evidence="10">Forms passive diffusion pores that allow small molecular weight hydrophilic materials across the outer membrane.</text>
</comment>
<dbReference type="AlphaFoldDB" id="A0A1Q9AES5"/>
<evidence type="ECO:0000313" key="12">
    <source>
        <dbReference type="Proteomes" id="UP000186143"/>
    </source>
</evidence>
<keyword evidence="7 10" id="KW-0626">Porin</keyword>
<keyword evidence="4 10" id="KW-0812">Transmembrane</keyword>
<accession>A0A1Q9AES5</accession>
<evidence type="ECO:0000256" key="2">
    <source>
        <dbReference type="ARBA" id="ARBA00022448"/>
    </source>
</evidence>
<evidence type="ECO:0000256" key="10">
    <source>
        <dbReference type="RuleBase" id="RU364005"/>
    </source>
</evidence>
<dbReference type="STRING" id="1672749.BJF92_01545"/>